<feature type="domain" description="Metalloprotease TldD/E central" evidence="4">
    <location>
        <begin position="131"/>
        <end position="231"/>
    </location>
</feature>
<dbReference type="InterPro" id="IPR036059">
    <property type="entry name" value="TldD/PmbA_sf"/>
</dbReference>
<comment type="similarity">
    <text evidence="1">Belongs to the peptidase U62 family.</text>
</comment>
<dbReference type="HOGENOM" id="CLU_026425_4_0_3"/>
<dbReference type="GO" id="GO:0005829">
    <property type="term" value="C:cytosol"/>
    <property type="evidence" value="ECO:0007669"/>
    <property type="project" value="TreeGrafter"/>
</dbReference>
<keyword evidence="6" id="KW-1185">Reference proteome</keyword>
<proteinExistence type="inferred from homology"/>
<organism evidence="5 6">
    <name type="scientific">Prochlorococcus marinus (strain MIT 9313)</name>
    <dbReference type="NCBI Taxonomy" id="74547"/>
    <lineage>
        <taxon>Bacteria</taxon>
        <taxon>Bacillati</taxon>
        <taxon>Cyanobacteriota</taxon>
        <taxon>Cyanophyceae</taxon>
        <taxon>Synechococcales</taxon>
        <taxon>Prochlorococcaceae</taxon>
        <taxon>Prochlorococcus</taxon>
    </lineage>
</organism>
<dbReference type="SUPFAM" id="SSF111283">
    <property type="entry name" value="Putative modulator of DNA gyrase, PmbA/TldD"/>
    <property type="match status" value="1"/>
</dbReference>
<evidence type="ECO:0000313" key="6">
    <source>
        <dbReference type="Proteomes" id="UP000001423"/>
    </source>
</evidence>
<sequence length="462" mass="49553">MMSEIQAANAIELDTHSLRDKLSQLASRESIHQWDLGASCSTDSSVQIDRGEAKQMKGAQRSSITVRVWNNKGLVGITSTSDLSEKGIEKALIGARQASDFGNADDVPAFSTLAKSPLPKLERPLRPAQGIQRMLEVLKEAEADLLSRHPAIQSIPYNGLGEATYERVYLNSDGALRQMKRSQASLYLFARAEESGRKPRSGGAIRLALGSHDLDIDGCIDEAAERTISHLDYQPIDTGCYLVCFTPEAFLDLIGAFSSMFNARAVLDGVSLSQRETIGKNIAVPFFSLHDNGLHPAHVGASSFDGEGTPTQKLCLINGGRLESFLHSEATARAFGVPPTGHAGLGAKVSVGPDWFEVSKTEGQNSANTHLQHSRSKETFVLIEGLNALHAGVKASQGSFSLPFNGWLVIKGERVSIEAATVAGDIRTLLNSIVNMEAEQVITPGGVSPHVWVEGLSITGEA</sequence>
<dbReference type="InterPro" id="IPR045569">
    <property type="entry name" value="Metalloprtase-TldD/E_C"/>
</dbReference>
<dbReference type="Gene3D" id="3.30.2290.10">
    <property type="entry name" value="PmbA/TldD superfamily"/>
    <property type="match status" value="1"/>
</dbReference>
<feature type="domain" description="Metalloprotease TldD/E N-terminal" evidence="2">
    <location>
        <begin position="41"/>
        <end position="96"/>
    </location>
</feature>
<dbReference type="AlphaFoldDB" id="Q7V7H5"/>
<evidence type="ECO:0000259" key="4">
    <source>
        <dbReference type="Pfam" id="PF19290"/>
    </source>
</evidence>
<dbReference type="KEGG" id="pmt:PMT_0771"/>
<dbReference type="eggNOG" id="COG0312">
    <property type="taxonomic scope" value="Bacteria"/>
</dbReference>
<evidence type="ECO:0000256" key="1">
    <source>
        <dbReference type="ARBA" id="ARBA00005836"/>
    </source>
</evidence>
<dbReference type="Pfam" id="PF01523">
    <property type="entry name" value="PmbA_TldD_1st"/>
    <property type="match status" value="1"/>
</dbReference>
<reference evidence="5 6" key="1">
    <citation type="journal article" date="2003" name="Nature">
        <title>Genome divergence in two Prochlorococcus ecotypes reflects oceanic niche differentiation.</title>
        <authorList>
            <person name="Rocap G."/>
            <person name="Larimer F.W."/>
            <person name="Lamerdin J.E."/>
            <person name="Malfatti S."/>
            <person name="Chain P."/>
            <person name="Ahlgren N.A."/>
            <person name="Arellano A."/>
            <person name="Coleman M."/>
            <person name="Hauser L."/>
            <person name="Hess W.R."/>
            <person name="Johnson Z.I."/>
            <person name="Land M.L."/>
            <person name="Lindell D."/>
            <person name="Post A.F."/>
            <person name="Regala W."/>
            <person name="Shah M."/>
            <person name="Shaw S.L."/>
            <person name="Steglich C."/>
            <person name="Sullivan M.B."/>
            <person name="Ting C.S."/>
            <person name="Tolonen A."/>
            <person name="Webb E.A."/>
            <person name="Zinser E.R."/>
            <person name="Chisholm S.W."/>
        </authorList>
    </citation>
    <scope>NUCLEOTIDE SEQUENCE [LARGE SCALE GENOMIC DNA]</scope>
    <source>
        <strain evidence="6">MIT 9313</strain>
    </source>
</reference>
<dbReference type="InterPro" id="IPR045570">
    <property type="entry name" value="Metalloprtase-TldD/E_cen_dom"/>
</dbReference>
<gene>
    <name evidence="5" type="primary">pmbA</name>
    <name evidence="5" type="ordered locus">PMT_0771</name>
</gene>
<dbReference type="Proteomes" id="UP000001423">
    <property type="component" value="Chromosome"/>
</dbReference>
<dbReference type="Pfam" id="PF19289">
    <property type="entry name" value="PmbA_TldD_3rd"/>
    <property type="match status" value="1"/>
</dbReference>
<dbReference type="GO" id="GO:0008237">
    <property type="term" value="F:metallopeptidase activity"/>
    <property type="evidence" value="ECO:0007669"/>
    <property type="project" value="InterPro"/>
</dbReference>
<name>Q7V7H5_PROMM</name>
<dbReference type="Pfam" id="PF19290">
    <property type="entry name" value="PmbA_TldD_2nd"/>
    <property type="match status" value="1"/>
</dbReference>
<evidence type="ECO:0000313" key="5">
    <source>
        <dbReference type="EMBL" id="CAE20946.1"/>
    </source>
</evidence>
<evidence type="ECO:0000259" key="2">
    <source>
        <dbReference type="Pfam" id="PF01523"/>
    </source>
</evidence>
<dbReference type="GO" id="GO:0006508">
    <property type="term" value="P:proteolysis"/>
    <property type="evidence" value="ECO:0007669"/>
    <property type="project" value="InterPro"/>
</dbReference>
<protein>
    <submittedName>
        <fullName evidence="5">Possible modulator of DNA gyrase</fullName>
    </submittedName>
</protein>
<evidence type="ECO:0000259" key="3">
    <source>
        <dbReference type="Pfam" id="PF19289"/>
    </source>
</evidence>
<dbReference type="PANTHER" id="PTHR43421">
    <property type="entry name" value="METALLOPROTEASE PMBA"/>
    <property type="match status" value="1"/>
</dbReference>
<dbReference type="InterPro" id="IPR035068">
    <property type="entry name" value="TldD/PmbA_N"/>
</dbReference>
<dbReference type="RefSeq" id="WP_011130149.1">
    <property type="nucleotide sequence ID" value="NC_005071.1"/>
</dbReference>
<feature type="domain" description="Metalloprotease TldD/E C-terminal" evidence="3">
    <location>
        <begin position="238"/>
        <end position="460"/>
    </location>
</feature>
<accession>Q7V7H5</accession>
<dbReference type="InterPro" id="IPR047657">
    <property type="entry name" value="PmbA"/>
</dbReference>
<dbReference type="InterPro" id="IPR002510">
    <property type="entry name" value="Metalloprtase-TldD/E_N"/>
</dbReference>
<dbReference type="EMBL" id="BX548175">
    <property type="protein sequence ID" value="CAE20946.1"/>
    <property type="molecule type" value="Genomic_DNA"/>
</dbReference>
<dbReference type="PANTHER" id="PTHR43421:SF1">
    <property type="entry name" value="METALLOPROTEASE PMBA"/>
    <property type="match status" value="1"/>
</dbReference>